<dbReference type="EMBL" id="KI682796">
    <property type="protein sequence ID" value="ETL80292.1"/>
    <property type="molecule type" value="Genomic_DNA"/>
</dbReference>
<dbReference type="Proteomes" id="UP000054423">
    <property type="component" value="Unassembled WGS sequence"/>
</dbReference>
<dbReference type="InterPro" id="IPR002110">
    <property type="entry name" value="Ankyrin_rpt"/>
</dbReference>
<proteinExistence type="predicted"/>
<dbReference type="OrthoDB" id="128198at2759"/>
<sequence length="621" mass="70147">MSPLLQRRDSLREPRSVVLQCVEVVLRHNDALQHTGGIISSFLGPPPNLPLAEACSYGSIDLLDWIWESSCTSAEDRSSSWTLCNYLRSDTHYAQWQFAEALEVAGTRNDVTVVEWLLEHNNGSQISEYIVDAVVAKGHLDVLKIFLAYQIEAGMVDWGYSIVTAMENGHSEVVRWMHKNIGGGVHVHNLIAMALDIGDMDLAQFLMPRGGCLLDYACPGKNVYMIEWMFDCGYLRRSETHTVSAIQSLAEVGNLELLQKVIQLVPERPIDSSIWIRCWGFALKIAFMRCNFPTIRCLVEHRMGYLICNCYCKVLADLTWLAARKGHIELLQYVYNLGIPNAFKDVSIWVGAVSNGKLETVKWLLERKLYPPSDEESNVIDEAAKYGRLEILQFFHGLNTVMTMDEDAPESRLTIQVNKLWAKSHAIDLAAAHGHLAVIQWLHMHRKEGCTANAMDGAATYGHLHVVQWLQENRDEGCTTVAMDAAASNGHMSILQYLQINRSEGCSASIMDGPAKKGDLNMLKWLHENRADWCTNWILKYAVYSGHLGTICWLLVHYPGLKLESVEMAEDAPNKFDVVLLLVWHFGQSWITSDFVEESILPGDAKPHDNYIAEWVREKMQ</sequence>
<reference evidence="1" key="1">
    <citation type="submission" date="2013-11" db="EMBL/GenBank/DDBJ databases">
        <title>The Genome Sequence of Phytophthora parasitica CHvinca01.</title>
        <authorList>
            <consortium name="The Broad Institute Genomics Platform"/>
            <person name="Russ C."/>
            <person name="Tyler B."/>
            <person name="Panabieres F."/>
            <person name="Shan W."/>
            <person name="Tripathy S."/>
            <person name="Grunwald N."/>
            <person name="Machado M."/>
            <person name="Johnson C.S."/>
            <person name="Arredondo F."/>
            <person name="Hong C."/>
            <person name="Coffey M."/>
            <person name="Young S.K."/>
            <person name="Zeng Q."/>
            <person name="Gargeya S."/>
            <person name="Fitzgerald M."/>
            <person name="Abouelleil A."/>
            <person name="Alvarado L."/>
            <person name="Chapman S.B."/>
            <person name="Gainer-Dewar J."/>
            <person name="Goldberg J."/>
            <person name="Griggs A."/>
            <person name="Gujja S."/>
            <person name="Hansen M."/>
            <person name="Howarth C."/>
            <person name="Imamovic A."/>
            <person name="Ireland A."/>
            <person name="Larimer J."/>
            <person name="McCowan C."/>
            <person name="Murphy C."/>
            <person name="Pearson M."/>
            <person name="Poon T.W."/>
            <person name="Priest M."/>
            <person name="Roberts A."/>
            <person name="Saif S."/>
            <person name="Shea T."/>
            <person name="Sykes S."/>
            <person name="Wortman J."/>
            <person name="Nusbaum C."/>
            <person name="Birren B."/>
        </authorList>
    </citation>
    <scope>NUCLEOTIDE SEQUENCE [LARGE SCALE GENOMIC DNA]</scope>
    <source>
        <strain evidence="1">CHvinca01</strain>
    </source>
</reference>
<evidence type="ECO:0000313" key="1">
    <source>
        <dbReference type="EMBL" id="ETL80292.1"/>
    </source>
</evidence>
<organism evidence="1">
    <name type="scientific">Phytophthora nicotianae</name>
    <name type="common">Potato buckeye rot agent</name>
    <name type="synonym">Phytophthora parasitica</name>
    <dbReference type="NCBI Taxonomy" id="4792"/>
    <lineage>
        <taxon>Eukaryota</taxon>
        <taxon>Sar</taxon>
        <taxon>Stramenopiles</taxon>
        <taxon>Oomycota</taxon>
        <taxon>Peronosporomycetes</taxon>
        <taxon>Peronosporales</taxon>
        <taxon>Peronosporaceae</taxon>
        <taxon>Phytophthora</taxon>
    </lineage>
</organism>
<dbReference type="InterPro" id="IPR036770">
    <property type="entry name" value="Ankyrin_rpt-contain_sf"/>
</dbReference>
<name>W2K590_PHYNI</name>
<gene>
    <name evidence="1" type="ORF">L917_19201</name>
</gene>
<dbReference type="Pfam" id="PF13637">
    <property type="entry name" value="Ank_4"/>
    <property type="match status" value="1"/>
</dbReference>
<dbReference type="SUPFAM" id="SSF48403">
    <property type="entry name" value="Ankyrin repeat"/>
    <property type="match status" value="2"/>
</dbReference>
<dbReference type="AlphaFoldDB" id="W2K590"/>
<dbReference type="Gene3D" id="1.25.40.20">
    <property type="entry name" value="Ankyrin repeat-containing domain"/>
    <property type="match status" value="3"/>
</dbReference>
<accession>W2K590</accession>
<protein>
    <submittedName>
        <fullName evidence="1">Uncharacterized protein</fullName>
    </submittedName>
</protein>
<dbReference type="VEuPathDB" id="FungiDB:PPTG_17812"/>
<dbReference type="PANTHER" id="PTHR46586">
    <property type="entry name" value="ANKYRIN REPEAT-CONTAINING PROTEIN"/>
    <property type="match status" value="1"/>
</dbReference>
<dbReference type="InterPro" id="IPR052050">
    <property type="entry name" value="SecEffector_AnkRepeat"/>
</dbReference>
<dbReference type="PANTHER" id="PTHR46586:SF3">
    <property type="entry name" value="ANKYRIN REPEAT-CONTAINING PROTEIN"/>
    <property type="match status" value="1"/>
</dbReference>